<dbReference type="SUPFAM" id="SSF52540">
    <property type="entry name" value="P-loop containing nucleoside triphosphate hydrolases"/>
    <property type="match status" value="1"/>
</dbReference>
<dbReference type="Pfam" id="PF08423">
    <property type="entry name" value="Rad51"/>
    <property type="match status" value="1"/>
</dbReference>
<dbReference type="GO" id="GO:0033063">
    <property type="term" value="C:Rad51B-Rad51C-Rad51D-XRCC2 complex"/>
    <property type="evidence" value="ECO:0007669"/>
    <property type="project" value="TreeGrafter"/>
</dbReference>
<evidence type="ECO:0000256" key="3">
    <source>
        <dbReference type="ARBA" id="ARBA00022763"/>
    </source>
</evidence>
<name>A0AAD4PRD1_9MUSC</name>
<evidence type="ECO:0000256" key="5">
    <source>
        <dbReference type="ARBA" id="ARBA00023204"/>
    </source>
</evidence>
<accession>A0AAD4PRD1</accession>
<protein>
    <recommendedName>
        <fullName evidence="7">DNA repair protein RAD51 homolog 3</fullName>
    </recommendedName>
</protein>
<dbReference type="PANTHER" id="PTHR46239:SF1">
    <property type="entry name" value="DNA REPAIR PROTEIN RAD51 HOMOLOG 3"/>
    <property type="match status" value="1"/>
</dbReference>
<feature type="domain" description="RecA family profile 1" evidence="8">
    <location>
        <begin position="1"/>
        <end position="174"/>
    </location>
</feature>
<dbReference type="GO" id="GO:0140664">
    <property type="term" value="F:ATP-dependent DNA damage sensor activity"/>
    <property type="evidence" value="ECO:0007669"/>
    <property type="project" value="InterPro"/>
</dbReference>
<evidence type="ECO:0000256" key="6">
    <source>
        <dbReference type="ARBA" id="ARBA00023242"/>
    </source>
</evidence>
<feature type="non-terminal residue" evidence="9">
    <location>
        <position position="1"/>
    </location>
</feature>
<evidence type="ECO:0000313" key="9">
    <source>
        <dbReference type="EMBL" id="KAH8386939.1"/>
    </source>
</evidence>
<dbReference type="EMBL" id="JAJJHW010000095">
    <property type="protein sequence ID" value="KAH8386939.1"/>
    <property type="molecule type" value="Genomic_DNA"/>
</dbReference>
<gene>
    <name evidence="9" type="ORF">KR093_003680</name>
</gene>
<dbReference type="PROSITE" id="PS50162">
    <property type="entry name" value="RECA_2"/>
    <property type="match status" value="1"/>
</dbReference>
<keyword evidence="6" id="KW-0539">Nucleus</keyword>
<evidence type="ECO:0000256" key="4">
    <source>
        <dbReference type="ARBA" id="ARBA00022840"/>
    </source>
</evidence>
<dbReference type="GO" id="GO:0033065">
    <property type="term" value="C:Rad51C-XRCC3 complex"/>
    <property type="evidence" value="ECO:0007669"/>
    <property type="project" value="TreeGrafter"/>
</dbReference>
<dbReference type="GO" id="GO:0000400">
    <property type="term" value="F:four-way junction DNA binding"/>
    <property type="evidence" value="ECO:0007669"/>
    <property type="project" value="TreeGrafter"/>
</dbReference>
<keyword evidence="10" id="KW-1185">Reference proteome</keyword>
<keyword evidence="3" id="KW-0227">DNA damage</keyword>
<keyword evidence="4" id="KW-0067">ATP-binding</keyword>
<comment type="caution">
    <text evidence="9">The sequence shown here is derived from an EMBL/GenBank/DDBJ whole genome shotgun (WGS) entry which is preliminary data.</text>
</comment>
<dbReference type="GO" id="GO:0008821">
    <property type="term" value="F:crossover junction DNA endonuclease activity"/>
    <property type="evidence" value="ECO:0007669"/>
    <property type="project" value="TreeGrafter"/>
</dbReference>
<dbReference type="InterPro" id="IPR052093">
    <property type="entry name" value="HR_Repair_Mediator"/>
</dbReference>
<dbReference type="GO" id="GO:0005657">
    <property type="term" value="C:replication fork"/>
    <property type="evidence" value="ECO:0007669"/>
    <property type="project" value="TreeGrafter"/>
</dbReference>
<evidence type="ECO:0000313" key="10">
    <source>
        <dbReference type="Proteomes" id="UP001200034"/>
    </source>
</evidence>
<dbReference type="PANTHER" id="PTHR46239">
    <property type="entry name" value="DNA REPAIR PROTEIN RAD51 HOMOLOG 3 RAD51C"/>
    <property type="match status" value="1"/>
</dbReference>
<dbReference type="InterPro" id="IPR013632">
    <property type="entry name" value="Rad51_C"/>
</dbReference>
<comment type="subcellular location">
    <subcellularLocation>
        <location evidence="1">Nucleus</location>
    </subcellularLocation>
</comment>
<dbReference type="InterPro" id="IPR027417">
    <property type="entry name" value="P-loop_NTPase"/>
</dbReference>
<keyword evidence="5" id="KW-0234">DNA repair</keyword>
<proteinExistence type="predicted"/>
<reference evidence="9" key="1">
    <citation type="journal article" date="2021" name="Mol. Ecol. Resour.">
        <title>Phylogenomic analyses of the genus Drosophila reveals genomic signals of climate adaptation.</title>
        <authorList>
            <person name="Li F."/>
            <person name="Rane R.V."/>
            <person name="Luria V."/>
            <person name="Xiong Z."/>
            <person name="Chen J."/>
            <person name="Li Z."/>
            <person name="Catullo R.A."/>
            <person name="Griffin P.C."/>
            <person name="Schiffer M."/>
            <person name="Pearce S."/>
            <person name="Lee S.F."/>
            <person name="McElroy K."/>
            <person name="Stocker A."/>
            <person name="Shirriffs J."/>
            <person name="Cockerell F."/>
            <person name="Coppin C."/>
            <person name="Sgro C.M."/>
            <person name="Karger A."/>
            <person name="Cain J.W."/>
            <person name="Weber J.A."/>
            <person name="Santpere G."/>
            <person name="Kirschner M.W."/>
            <person name="Hoffmann A.A."/>
            <person name="Oakeshott J.G."/>
            <person name="Zhang G."/>
        </authorList>
    </citation>
    <scope>NUCLEOTIDE SEQUENCE</scope>
    <source>
        <strain evidence="9">BGI-SZ-2011g</strain>
    </source>
</reference>
<evidence type="ECO:0000256" key="2">
    <source>
        <dbReference type="ARBA" id="ARBA00022741"/>
    </source>
</evidence>
<dbReference type="GO" id="GO:0005524">
    <property type="term" value="F:ATP binding"/>
    <property type="evidence" value="ECO:0007669"/>
    <property type="project" value="UniProtKB-KW"/>
</dbReference>
<dbReference type="Proteomes" id="UP001200034">
    <property type="component" value="Unassembled WGS sequence"/>
</dbReference>
<dbReference type="GO" id="GO:0007131">
    <property type="term" value="P:reciprocal meiotic recombination"/>
    <property type="evidence" value="ECO:0007669"/>
    <property type="project" value="TreeGrafter"/>
</dbReference>
<sequence length="223" mass="25505">ISTNIKVIDDNLYGGIAIGKITELVGLSGTGKTQLWQLCLNVQIPKRLGGLEGKALYIDTKKDFNPATLRGLAIALEQQFLKKTAGNFKSSTMIKNVHYVDCSNTAQLVASIFNLKRYMRANPSIKLIVVDSLPFSIRMLENVWERTKLLMELHDSIQQLLCNYFVAVVVTNELGYYRIRRKWRLRTILGDQHTTLINERIWLTKNAYYIGKTLKRRKLLTSI</sequence>
<evidence type="ECO:0000256" key="7">
    <source>
        <dbReference type="ARBA" id="ARBA00040674"/>
    </source>
</evidence>
<evidence type="ECO:0000256" key="1">
    <source>
        <dbReference type="ARBA" id="ARBA00004123"/>
    </source>
</evidence>
<dbReference type="AlphaFoldDB" id="A0AAD4PRD1"/>
<dbReference type="InterPro" id="IPR020588">
    <property type="entry name" value="RecA_ATP-bd"/>
</dbReference>
<organism evidence="9 10">
    <name type="scientific">Drosophila rubida</name>
    <dbReference type="NCBI Taxonomy" id="30044"/>
    <lineage>
        <taxon>Eukaryota</taxon>
        <taxon>Metazoa</taxon>
        <taxon>Ecdysozoa</taxon>
        <taxon>Arthropoda</taxon>
        <taxon>Hexapoda</taxon>
        <taxon>Insecta</taxon>
        <taxon>Pterygota</taxon>
        <taxon>Neoptera</taxon>
        <taxon>Endopterygota</taxon>
        <taxon>Diptera</taxon>
        <taxon>Brachycera</taxon>
        <taxon>Muscomorpha</taxon>
        <taxon>Ephydroidea</taxon>
        <taxon>Drosophilidae</taxon>
        <taxon>Drosophila</taxon>
    </lineage>
</organism>
<dbReference type="GO" id="GO:0000707">
    <property type="term" value="P:meiotic DNA recombinase assembly"/>
    <property type="evidence" value="ECO:0007669"/>
    <property type="project" value="TreeGrafter"/>
</dbReference>
<dbReference type="Gene3D" id="3.40.50.300">
    <property type="entry name" value="P-loop containing nucleotide triphosphate hydrolases"/>
    <property type="match status" value="1"/>
</dbReference>
<keyword evidence="2" id="KW-0547">Nucleotide-binding</keyword>
<evidence type="ECO:0000259" key="8">
    <source>
        <dbReference type="PROSITE" id="PS50162"/>
    </source>
</evidence>